<comment type="caution">
    <text evidence="1">The sequence shown here is derived from an EMBL/GenBank/DDBJ whole genome shotgun (WGS) entry which is preliminary data.</text>
</comment>
<sequence length="110" mass="11817">MKGGVQAPTHGSLARLRLPLARHHGASGAGYFPTRVLITSATCSQLLKPSSDSPLAHPALIVAISRSELGSYYFSSPIFRSSSHPLPFDPYPLFPKFSAALRLAIERSIT</sequence>
<dbReference type="AlphaFoldDB" id="A0A8T0H967"/>
<protein>
    <submittedName>
        <fullName evidence="1">Uncharacterized protein</fullName>
    </submittedName>
</protein>
<dbReference type="Proteomes" id="UP000822688">
    <property type="component" value="Chromosome 7"/>
</dbReference>
<dbReference type="EMBL" id="CM026428">
    <property type="protein sequence ID" value="KAG0566884.1"/>
    <property type="molecule type" value="Genomic_DNA"/>
</dbReference>
<evidence type="ECO:0000313" key="1">
    <source>
        <dbReference type="EMBL" id="KAG0566884.1"/>
    </source>
</evidence>
<accession>A0A8T0H967</accession>
<evidence type="ECO:0000313" key="2">
    <source>
        <dbReference type="Proteomes" id="UP000822688"/>
    </source>
</evidence>
<organism evidence="1 2">
    <name type="scientific">Ceratodon purpureus</name>
    <name type="common">Fire moss</name>
    <name type="synonym">Dicranum purpureum</name>
    <dbReference type="NCBI Taxonomy" id="3225"/>
    <lineage>
        <taxon>Eukaryota</taxon>
        <taxon>Viridiplantae</taxon>
        <taxon>Streptophyta</taxon>
        <taxon>Embryophyta</taxon>
        <taxon>Bryophyta</taxon>
        <taxon>Bryophytina</taxon>
        <taxon>Bryopsida</taxon>
        <taxon>Dicranidae</taxon>
        <taxon>Pseudoditrichales</taxon>
        <taxon>Ditrichaceae</taxon>
        <taxon>Ceratodon</taxon>
    </lineage>
</organism>
<gene>
    <name evidence="1" type="ORF">KC19_7G095000</name>
</gene>
<reference evidence="1" key="1">
    <citation type="submission" date="2020-06" db="EMBL/GenBank/DDBJ databases">
        <title>WGS assembly of Ceratodon purpureus strain R40.</title>
        <authorList>
            <person name="Carey S.B."/>
            <person name="Jenkins J."/>
            <person name="Shu S."/>
            <person name="Lovell J.T."/>
            <person name="Sreedasyam A."/>
            <person name="Maumus F."/>
            <person name="Tiley G.P."/>
            <person name="Fernandez-Pozo N."/>
            <person name="Barry K."/>
            <person name="Chen C."/>
            <person name="Wang M."/>
            <person name="Lipzen A."/>
            <person name="Daum C."/>
            <person name="Saski C.A."/>
            <person name="Payton A.C."/>
            <person name="Mcbreen J.C."/>
            <person name="Conrad R.E."/>
            <person name="Kollar L.M."/>
            <person name="Olsson S."/>
            <person name="Huttunen S."/>
            <person name="Landis J.B."/>
            <person name="Wickett N.J."/>
            <person name="Johnson M.G."/>
            <person name="Rensing S.A."/>
            <person name="Grimwood J."/>
            <person name="Schmutz J."/>
            <person name="Mcdaniel S.F."/>
        </authorList>
    </citation>
    <scope>NUCLEOTIDE SEQUENCE</scope>
    <source>
        <strain evidence="1">R40</strain>
    </source>
</reference>
<name>A0A8T0H967_CERPU</name>
<proteinExistence type="predicted"/>
<keyword evidence="2" id="KW-1185">Reference proteome</keyword>